<dbReference type="EMBL" id="JAUEHU010000018">
    <property type="protein sequence ID" value="MDN0088884.1"/>
    <property type="molecule type" value="Genomic_DNA"/>
</dbReference>
<protein>
    <submittedName>
        <fullName evidence="2">Type III secretion system protein</fullName>
    </submittedName>
</protein>
<dbReference type="Pfam" id="PF03519">
    <property type="entry name" value="Invas_SpaK"/>
    <property type="match status" value="1"/>
</dbReference>
<dbReference type="EMBL" id="CPYD01000014">
    <property type="protein sequence ID" value="CNF07510.1"/>
    <property type="molecule type" value="Genomic_DNA"/>
</dbReference>
<reference evidence="1 3" key="1">
    <citation type="submission" date="2015-03" db="EMBL/GenBank/DDBJ databases">
        <authorList>
            <consortium name="Pathogen Informatics"/>
            <person name="Murphy D."/>
        </authorList>
    </citation>
    <scope>NUCLEOTIDE SEQUENCE [LARGE SCALE GENOMIC DNA]</scope>
    <source>
        <strain evidence="1">Type strain: CIP110231</strain>
        <strain evidence="3">type strain: CIP110231</strain>
    </source>
</reference>
<reference evidence="2" key="2">
    <citation type="submission" date="2023-06" db="EMBL/GenBank/DDBJ databases">
        <authorList>
            <person name="Polev D.E."/>
            <person name="Saitova A.T."/>
            <person name="Bogumilchik E.A."/>
            <person name="Kokorina G.I."/>
            <person name="Voskresenskaia E.A."/>
        </authorList>
    </citation>
    <scope>NUCLEOTIDE SEQUENCE</scope>
    <source>
        <strain evidence="2">2145 StPb PI</strain>
    </source>
</reference>
<sequence>MKYKFIEMLNTFLSSVGRDDLVNKNLDCHSTIQLELDGREAINVDMHSDDIILWMSLSEYIPSRIELVGGRLLNSILEYQSSCFQPGQPELLVHDNVLIMSAVLHSSALDDLNLFANSLEEFFSRSTHLEEILIY</sequence>
<dbReference type="InterPro" id="IPR003065">
    <property type="entry name" value="Invas_SpaK"/>
</dbReference>
<accession>A0AAW7K9M7</accession>
<keyword evidence="3" id="KW-1185">Reference proteome</keyword>
<name>A0AAW7K9M7_9GAMM</name>
<evidence type="ECO:0000313" key="1">
    <source>
        <dbReference type="EMBL" id="CNF07510.1"/>
    </source>
</evidence>
<comment type="caution">
    <text evidence="2">The sequence shown here is derived from an EMBL/GenBank/DDBJ whole genome shotgun (WGS) entry which is preliminary data.</text>
</comment>
<evidence type="ECO:0000313" key="2">
    <source>
        <dbReference type="EMBL" id="MDN0088884.1"/>
    </source>
</evidence>
<dbReference type="Proteomes" id="UP000040578">
    <property type="component" value="Unassembled WGS sequence"/>
</dbReference>
<evidence type="ECO:0000313" key="4">
    <source>
        <dbReference type="Proteomes" id="UP001167864"/>
    </source>
</evidence>
<evidence type="ECO:0000313" key="3">
    <source>
        <dbReference type="Proteomes" id="UP000040578"/>
    </source>
</evidence>
<dbReference type="RefSeq" id="WP_049601164.1">
    <property type="nucleotide sequence ID" value="NZ_CPYD01000014.1"/>
</dbReference>
<dbReference type="Gene3D" id="3.30.1460.10">
    <property type="match status" value="1"/>
</dbReference>
<organism evidence="2 4">
    <name type="scientific">Yersinia nurmii</name>
    <dbReference type="NCBI Taxonomy" id="685706"/>
    <lineage>
        <taxon>Bacteria</taxon>
        <taxon>Pseudomonadati</taxon>
        <taxon>Pseudomonadota</taxon>
        <taxon>Gammaproteobacteria</taxon>
        <taxon>Enterobacterales</taxon>
        <taxon>Yersiniaceae</taxon>
        <taxon>Yersinia</taxon>
    </lineage>
</organism>
<gene>
    <name evidence="1" type="primary">ysaK_2</name>
    <name evidence="1" type="ORF">ERS137967_03254</name>
    <name evidence="2" type="ORF">QVN42_16135</name>
</gene>
<dbReference type="AlphaFoldDB" id="A0AAW7K9M7"/>
<proteinExistence type="predicted"/>
<dbReference type="PRINTS" id="PR01305">
    <property type="entry name" value="SSPAKPROTEIN"/>
</dbReference>
<dbReference type="SUPFAM" id="SSF69635">
    <property type="entry name" value="Type III secretory system chaperone-like"/>
    <property type="match status" value="1"/>
</dbReference>
<dbReference type="Proteomes" id="UP001167864">
    <property type="component" value="Unassembled WGS sequence"/>
</dbReference>